<evidence type="ECO:0000313" key="1">
    <source>
        <dbReference type="EMBL" id="GAG63562.1"/>
    </source>
</evidence>
<dbReference type="EMBL" id="BART01009141">
    <property type="protein sequence ID" value="GAG63562.1"/>
    <property type="molecule type" value="Genomic_DNA"/>
</dbReference>
<gene>
    <name evidence="1" type="ORF">S01H4_20343</name>
</gene>
<feature type="non-terminal residue" evidence="1">
    <location>
        <position position="47"/>
    </location>
</feature>
<dbReference type="AlphaFoldDB" id="X1A0A4"/>
<organism evidence="1">
    <name type="scientific">marine sediment metagenome</name>
    <dbReference type="NCBI Taxonomy" id="412755"/>
    <lineage>
        <taxon>unclassified sequences</taxon>
        <taxon>metagenomes</taxon>
        <taxon>ecological metagenomes</taxon>
    </lineage>
</organism>
<name>X1A0A4_9ZZZZ</name>
<proteinExistence type="predicted"/>
<comment type="caution">
    <text evidence="1">The sequence shown here is derived from an EMBL/GenBank/DDBJ whole genome shotgun (WGS) entry which is preliminary data.</text>
</comment>
<protein>
    <submittedName>
        <fullName evidence="1">Uncharacterized protein</fullName>
    </submittedName>
</protein>
<sequence>MEIFPIYCILICIKIESQENLNRFVKALNQIDIRTIQNPKISHDLFT</sequence>
<reference evidence="1" key="1">
    <citation type="journal article" date="2014" name="Front. Microbiol.">
        <title>High frequency of phylogenetically diverse reductive dehalogenase-homologous genes in deep subseafloor sedimentary metagenomes.</title>
        <authorList>
            <person name="Kawai M."/>
            <person name="Futagami T."/>
            <person name="Toyoda A."/>
            <person name="Takaki Y."/>
            <person name="Nishi S."/>
            <person name="Hori S."/>
            <person name="Arai W."/>
            <person name="Tsubouchi T."/>
            <person name="Morono Y."/>
            <person name="Uchiyama I."/>
            <person name="Ito T."/>
            <person name="Fujiyama A."/>
            <person name="Inagaki F."/>
            <person name="Takami H."/>
        </authorList>
    </citation>
    <scope>NUCLEOTIDE SEQUENCE</scope>
    <source>
        <strain evidence="1">Expedition CK06-06</strain>
    </source>
</reference>
<accession>X1A0A4</accession>